<dbReference type="Gene3D" id="3.40.50.1000">
    <property type="entry name" value="HAD superfamily/HAD-like"/>
    <property type="match status" value="1"/>
</dbReference>
<dbReference type="InterPro" id="IPR023214">
    <property type="entry name" value="HAD_sf"/>
</dbReference>
<dbReference type="SUPFAM" id="SSF56784">
    <property type="entry name" value="HAD-like"/>
    <property type="match status" value="1"/>
</dbReference>
<evidence type="ECO:0008006" key="3">
    <source>
        <dbReference type="Google" id="ProtNLM"/>
    </source>
</evidence>
<dbReference type="SUPFAM" id="SSF56112">
    <property type="entry name" value="Protein kinase-like (PK-like)"/>
    <property type="match status" value="1"/>
</dbReference>
<dbReference type="InterPro" id="IPR036412">
    <property type="entry name" value="HAD-like_sf"/>
</dbReference>
<gene>
    <name evidence="1" type="ORF">J3U88_05925</name>
</gene>
<name>A0A8J7QG56_9BACT</name>
<reference evidence="1" key="1">
    <citation type="submission" date="2021-03" db="EMBL/GenBank/DDBJ databases">
        <authorList>
            <person name="Wang G."/>
        </authorList>
    </citation>
    <scope>NUCLEOTIDE SEQUENCE</scope>
    <source>
        <strain evidence="1">KCTC 12899</strain>
    </source>
</reference>
<dbReference type="RefSeq" id="WP_207857533.1">
    <property type="nucleotide sequence ID" value="NZ_JAFREP010000004.1"/>
</dbReference>
<dbReference type="Proteomes" id="UP000664417">
    <property type="component" value="Unassembled WGS sequence"/>
</dbReference>
<evidence type="ECO:0000313" key="2">
    <source>
        <dbReference type="Proteomes" id="UP000664417"/>
    </source>
</evidence>
<dbReference type="AlphaFoldDB" id="A0A8J7QG56"/>
<keyword evidence="2" id="KW-1185">Reference proteome</keyword>
<accession>A0A8J7QG56</accession>
<comment type="caution">
    <text evidence="1">The sequence shown here is derived from an EMBL/GenBank/DDBJ whole genome shotgun (WGS) entry which is preliminary data.</text>
</comment>
<protein>
    <recommendedName>
        <fullName evidence="3">Aminoglycoside phosphotransferase domain-containing protein</fullName>
    </recommendedName>
</protein>
<proteinExistence type="predicted"/>
<dbReference type="EMBL" id="JAFREP010000004">
    <property type="protein sequence ID" value="MBO1317993.1"/>
    <property type="molecule type" value="Genomic_DNA"/>
</dbReference>
<evidence type="ECO:0000313" key="1">
    <source>
        <dbReference type="EMBL" id="MBO1317993.1"/>
    </source>
</evidence>
<sequence>MGAVRPKRVGFDLDNTIIDYRALFLALARREAWVHEACVAEKHAVKRGLRDLAGDADLAEQRWRQLQAWAYADALDQAYVFEGFAACVAALRAFHVELVIVSHKTEVSNYDPSARLHDAALRFFETRGFFRPTAEGGLGFSRAAVFFEPTREAKVRRIAEQNVDVFVDDLAEVFTCAGFPERVQPIWFRPPAADGTRAQPKPGEPPTFARWSAIQAWFELMLGAEPALPATLFWHALRAGGNNRLFSLGLETGERLALKTYPRLAASQERVHREETFARVLSEQGETAVAPPRCRGPFWLLSDWLPGRPVTEESEDAWAQMFAFLDRLGRMRRGLKTSDLPHAAHARFRLQDFVVQIQARFDAISIACATDAMLREVNDFVSSILATDLLQLIADFETFCQKHGLDPRQPLAPELWFPSPSDFGFHNALAHDGALRFLDFEYAGWDDLVKLLADTVHHLGFKTPHGERLRLVRRFAATQSEDPTLWTRFEAVHDLVGFEWILIVLNVALPEERARKLGAAAGTDDEIELISQRFARAKLLQSGFRRLQETSISV</sequence>
<dbReference type="InterPro" id="IPR011009">
    <property type="entry name" value="Kinase-like_dom_sf"/>
</dbReference>
<organism evidence="1 2">
    <name type="scientific">Acanthopleuribacter pedis</name>
    <dbReference type="NCBI Taxonomy" id="442870"/>
    <lineage>
        <taxon>Bacteria</taxon>
        <taxon>Pseudomonadati</taxon>
        <taxon>Acidobacteriota</taxon>
        <taxon>Holophagae</taxon>
        <taxon>Acanthopleuribacterales</taxon>
        <taxon>Acanthopleuribacteraceae</taxon>
        <taxon>Acanthopleuribacter</taxon>
    </lineage>
</organism>